<reference evidence="2" key="2">
    <citation type="submission" date="2022-01" db="EMBL/GenBank/DDBJ databases">
        <title>Novel bile acid biosynthetic pathways are enriched in the microbiome of centenarians.</title>
        <authorList>
            <person name="Sato Y."/>
            <person name="Atarashi K."/>
            <person name="Plichta R.D."/>
            <person name="Arai Y."/>
            <person name="Sasajima S."/>
            <person name="Kearney M.S."/>
            <person name="Suda W."/>
            <person name="Takeshita K."/>
            <person name="Sasaki T."/>
            <person name="Okamoto S."/>
            <person name="Skelly N.A."/>
            <person name="Okamura Y."/>
            <person name="Vlamakis H."/>
            <person name="Li Y."/>
            <person name="Tanoue T."/>
            <person name="Takei H."/>
            <person name="Nittono H."/>
            <person name="Narushima S."/>
            <person name="Irie J."/>
            <person name="Itoh H."/>
            <person name="Moriya K."/>
            <person name="Sugiura Y."/>
            <person name="Suematsu M."/>
            <person name="Moritoki N."/>
            <person name="Shibata S."/>
            <person name="Littman R.D."/>
            <person name="Fischbach A.M."/>
            <person name="Uwamino Y."/>
            <person name="Inoue T."/>
            <person name="Honda A."/>
            <person name="Hattori M."/>
            <person name="Murai T."/>
            <person name="Xavier J.R."/>
            <person name="Hirose N."/>
            <person name="Honda K."/>
        </authorList>
    </citation>
    <scope>NUCLEOTIDE SEQUENCE</scope>
    <source>
        <strain evidence="2">CE91-St16</strain>
    </source>
</reference>
<feature type="signal peptide" evidence="1">
    <location>
        <begin position="1"/>
        <end position="19"/>
    </location>
</feature>
<dbReference type="PROSITE" id="PS51257">
    <property type="entry name" value="PROKAR_LIPOPROTEIN"/>
    <property type="match status" value="1"/>
</dbReference>
<proteinExistence type="predicted"/>
<dbReference type="OMA" id="ARAMCIR"/>
<evidence type="ECO:0000313" key="2">
    <source>
        <dbReference type="EMBL" id="GKI18409.1"/>
    </source>
</evidence>
<evidence type="ECO:0000313" key="3">
    <source>
        <dbReference type="EMBL" id="KAA3160059.1"/>
    </source>
</evidence>
<keyword evidence="1" id="KW-0732">Signal</keyword>
<protein>
    <submittedName>
        <fullName evidence="2">Uncharacterized protein</fullName>
    </submittedName>
</protein>
<feature type="chain" id="PRO_5044618581" evidence="1">
    <location>
        <begin position="20"/>
        <end position="409"/>
    </location>
</feature>
<evidence type="ECO:0000256" key="1">
    <source>
        <dbReference type="SAM" id="SignalP"/>
    </source>
</evidence>
<accession>A0A5B5VRT1</accession>
<comment type="caution">
    <text evidence="2">The sequence shown here is derived from an EMBL/GenBank/DDBJ whole genome shotgun (WGS) entry which is preliminary data.</text>
</comment>
<dbReference type="Proteomes" id="UP001055105">
    <property type="component" value="Unassembled WGS sequence"/>
</dbReference>
<gene>
    <name evidence="2" type="ORF">CE91St16_13170</name>
    <name evidence="3" type="ORF">F2A26_04480</name>
</gene>
<evidence type="ECO:0000313" key="5">
    <source>
        <dbReference type="Proteomes" id="UP001055105"/>
    </source>
</evidence>
<organism evidence="2 5">
    <name type="scientific">Alistipes finegoldii</name>
    <dbReference type="NCBI Taxonomy" id="214856"/>
    <lineage>
        <taxon>Bacteria</taxon>
        <taxon>Pseudomonadati</taxon>
        <taxon>Bacteroidota</taxon>
        <taxon>Bacteroidia</taxon>
        <taxon>Bacteroidales</taxon>
        <taxon>Rikenellaceae</taxon>
        <taxon>Alistipes</taxon>
    </lineage>
</organism>
<dbReference type="RefSeq" id="WP_014774559.1">
    <property type="nucleotide sequence ID" value="NZ_BQOL01000001.1"/>
</dbReference>
<dbReference type="AlphaFoldDB" id="A0A5B5VRT1"/>
<evidence type="ECO:0000313" key="4">
    <source>
        <dbReference type="Proteomes" id="UP000324870"/>
    </source>
</evidence>
<dbReference type="EMBL" id="VVND01000004">
    <property type="protein sequence ID" value="KAA3160059.1"/>
    <property type="molecule type" value="Genomic_DNA"/>
</dbReference>
<keyword evidence="4" id="KW-1185">Reference proteome</keyword>
<name>A0A5B5VRT1_9BACT</name>
<reference evidence="3 4" key="1">
    <citation type="journal article" date="2019" name="Nat. Med.">
        <title>A library of human gut bacterial isolates paired with longitudinal multiomics data enables mechanistic microbiome research.</title>
        <authorList>
            <person name="Poyet M."/>
            <person name="Groussin M."/>
            <person name="Gibbons S.M."/>
            <person name="Avila-Pacheco J."/>
            <person name="Jiang X."/>
            <person name="Kearney S.M."/>
            <person name="Perrotta A.R."/>
            <person name="Berdy B."/>
            <person name="Zhao S."/>
            <person name="Lieberman T.D."/>
            <person name="Swanson P.K."/>
            <person name="Smith M."/>
            <person name="Roesemann S."/>
            <person name="Alexander J.E."/>
            <person name="Rich S.A."/>
            <person name="Livny J."/>
            <person name="Vlamakis H."/>
            <person name="Clish C."/>
            <person name="Bullock K."/>
            <person name="Deik A."/>
            <person name="Scott J."/>
            <person name="Pierce K.A."/>
            <person name="Xavier R.J."/>
            <person name="Alm E.J."/>
        </authorList>
    </citation>
    <scope>NUCLEOTIDE SEQUENCE [LARGE SCALE GENOMIC DNA]</scope>
    <source>
        <strain evidence="3 4">BIOML-A1</strain>
    </source>
</reference>
<sequence>MIRKSYFKFAALLSMCITAACSDDDPGKGGGGKSEVKVPENAVDLSAAGTANCYIVKPGGTVVFDAQYKGNSTTESIGDPVTAELVWQDAKNLIQDIYYVSKEKKIVAVTAPGTSGNAVVAACGADGEILWSWHLWIADYDPAASLYTTPANASGTTWTFMDRNVGATTNAPDSFDCHGMIYQWGRKDPFTSAGTFTIINEDYSYQVDGERPIYNILNEELPKMRTRAEYHGTIAKSLRNPAVFYAMTYNFTGETDEYGQEIVLNDYRTKDWTDVSNDDYWGGVSGKKTIYDPCPVGYKVPTCDKDGNTPYAWLVYADMTWDDTNHGATQNGQWFPAAGTRVYASGGLDHQELNPYGGMWIGTAGKASANIEEYPELYGQYMFIVNGKRTFKVSKDARSQGMSMRCVKE</sequence>
<dbReference type="EMBL" id="BQOL01000001">
    <property type="protein sequence ID" value="GKI18409.1"/>
    <property type="molecule type" value="Genomic_DNA"/>
</dbReference>
<dbReference type="Proteomes" id="UP000324870">
    <property type="component" value="Unassembled WGS sequence"/>
</dbReference>